<dbReference type="AlphaFoldDB" id="A0A6G5A0X5"/>
<protein>
    <submittedName>
        <fullName evidence="1 2">Putative secreted protein</fullName>
    </submittedName>
</protein>
<sequence length="87" mass="9848">MNFMLRLFSGTSFFGSRLAAQCHLNLFNAHLSATVFDLHVNGPSYQFAFVVQEKKRLYSTSICSLSLSDELQSDNNTYLEYPVSSKL</sequence>
<dbReference type="EMBL" id="GIKN01002156">
    <property type="protein sequence ID" value="NIE44429.1"/>
    <property type="molecule type" value="Transcribed_RNA"/>
</dbReference>
<organism evidence="1">
    <name type="scientific">Rhipicephalus microplus</name>
    <name type="common">Cattle tick</name>
    <name type="synonym">Boophilus microplus</name>
    <dbReference type="NCBI Taxonomy" id="6941"/>
    <lineage>
        <taxon>Eukaryota</taxon>
        <taxon>Metazoa</taxon>
        <taxon>Ecdysozoa</taxon>
        <taxon>Arthropoda</taxon>
        <taxon>Chelicerata</taxon>
        <taxon>Arachnida</taxon>
        <taxon>Acari</taxon>
        <taxon>Parasitiformes</taxon>
        <taxon>Ixodida</taxon>
        <taxon>Ixodoidea</taxon>
        <taxon>Ixodidae</taxon>
        <taxon>Rhipicephalinae</taxon>
        <taxon>Rhipicephalus</taxon>
        <taxon>Boophilus</taxon>
    </lineage>
</organism>
<accession>A0A6G5A0X5</accession>
<evidence type="ECO:0000313" key="2">
    <source>
        <dbReference type="EMBL" id="NOV43073.1"/>
    </source>
</evidence>
<reference evidence="2" key="1">
    <citation type="submission" date="2019-09" db="EMBL/GenBank/DDBJ databases">
        <title>Organ-specific transcriptomic study of the physiology of the cattle tick, Rhipicephalus microplus.</title>
        <authorList>
            <person name="Tirloni L."/>
            <person name="Braz G."/>
            <person name="Gandara A.C.P."/>
            <person name="Sabadin G.A."/>
            <person name="da Silva R.M."/>
            <person name="Guizzo M.G."/>
            <person name="Machado J.A."/>
            <person name="Costa E.P."/>
            <person name="Gomes H.F."/>
            <person name="Moraes J."/>
            <person name="Mota M.B.S."/>
            <person name="Mesquita R.D."/>
            <person name="Alvarenga P.H."/>
            <person name="Alves F."/>
            <person name="Seixas A."/>
            <person name="da Fonseca R.N."/>
            <person name="Fogaca A."/>
            <person name="Logullo C."/>
            <person name="Tanaka A."/>
            <person name="Daffre S."/>
            <person name="Termignoni C."/>
            <person name="Vaz I.S.Jr."/>
            <person name="Oliveira P.L."/>
            <person name="Ribeiro J.M."/>
        </authorList>
    </citation>
    <scope>NUCLEOTIDE SEQUENCE</scope>
    <source>
        <strain evidence="2">Porto Alegre</strain>
    </source>
</reference>
<dbReference type="EMBL" id="GHWJ01010336">
    <property type="protein sequence ID" value="NOV43073.1"/>
    <property type="molecule type" value="Transcribed_RNA"/>
</dbReference>
<proteinExistence type="predicted"/>
<reference evidence="1" key="2">
    <citation type="submission" date="2020-03" db="EMBL/GenBank/DDBJ databases">
        <title>A transcriptome and proteome of the tick Rhipicephalus microplus shaped by the genetic composition of its hosts and developmental stage.</title>
        <authorList>
            <person name="Garcia G.R."/>
            <person name="Ribeiro J.M.C."/>
            <person name="Maruyama S.R."/>
            <person name="Gardinasse L.G."/>
            <person name="Nelson K."/>
            <person name="Ferreira B.R."/>
            <person name="Andrade T.G."/>
            <person name="Santos I.K.F.M."/>
        </authorList>
    </citation>
    <scope>NUCLEOTIDE SEQUENCE</scope>
    <source>
        <strain evidence="1">NSGR</strain>
        <tissue evidence="1">Salivary glands</tissue>
    </source>
</reference>
<evidence type="ECO:0000313" key="1">
    <source>
        <dbReference type="EMBL" id="NIE44429.1"/>
    </source>
</evidence>
<name>A0A6G5A0X5_RHIMP</name>